<feature type="compositionally biased region" description="Basic and acidic residues" evidence="1">
    <location>
        <begin position="483"/>
        <end position="507"/>
    </location>
</feature>
<feature type="compositionally biased region" description="Basic and acidic residues" evidence="1">
    <location>
        <begin position="437"/>
        <end position="448"/>
    </location>
</feature>
<feature type="compositionally biased region" description="Basic and acidic residues" evidence="1">
    <location>
        <begin position="535"/>
        <end position="553"/>
    </location>
</feature>
<gene>
    <name evidence="2" type="primary">LOC100180752</name>
</gene>
<evidence type="ECO:0000313" key="2">
    <source>
        <dbReference type="EMBL" id="CAB3262599.1"/>
    </source>
</evidence>
<protein>
    <submittedName>
        <fullName evidence="2">Uncharacterized protein LOC100180752</fullName>
    </submittedName>
</protein>
<proteinExistence type="evidence at transcript level"/>
<feature type="compositionally biased region" description="Polar residues" evidence="1">
    <location>
        <begin position="383"/>
        <end position="424"/>
    </location>
</feature>
<name>A0A6F9DI19_9ASCI</name>
<feature type="region of interest" description="Disordered" evidence="1">
    <location>
        <begin position="474"/>
        <end position="627"/>
    </location>
</feature>
<evidence type="ECO:0000256" key="1">
    <source>
        <dbReference type="SAM" id="MobiDB-lite"/>
    </source>
</evidence>
<reference evidence="2" key="1">
    <citation type="submission" date="2020-04" db="EMBL/GenBank/DDBJ databases">
        <authorList>
            <person name="Neveu A P."/>
        </authorList>
    </citation>
    <scope>NUCLEOTIDE SEQUENCE</scope>
    <source>
        <tissue evidence="2">Whole embryo</tissue>
    </source>
</reference>
<organism evidence="2">
    <name type="scientific">Phallusia mammillata</name>
    <dbReference type="NCBI Taxonomy" id="59560"/>
    <lineage>
        <taxon>Eukaryota</taxon>
        <taxon>Metazoa</taxon>
        <taxon>Chordata</taxon>
        <taxon>Tunicata</taxon>
        <taxon>Ascidiacea</taxon>
        <taxon>Phlebobranchia</taxon>
        <taxon>Ascidiidae</taxon>
        <taxon>Phallusia</taxon>
    </lineage>
</organism>
<feature type="compositionally biased region" description="Basic and acidic residues" evidence="1">
    <location>
        <begin position="594"/>
        <end position="603"/>
    </location>
</feature>
<feature type="region of interest" description="Disordered" evidence="1">
    <location>
        <begin position="300"/>
        <end position="323"/>
    </location>
</feature>
<feature type="region of interest" description="Disordered" evidence="1">
    <location>
        <begin position="380"/>
        <end position="448"/>
    </location>
</feature>
<feature type="region of interest" description="Disordered" evidence="1">
    <location>
        <begin position="1240"/>
        <end position="1262"/>
    </location>
</feature>
<sequence>MEIVATACGIRQTLGFNPECMENNRSSRTGSFKQRVTVRDGEINDVFESCDRLKSLSCLDRLRNFSSSNLDENQREDVGVCCDVTNGDSDGGFVSHDEADIASISSFASASSFSSEILNGWLNEEEFDSRQDSLLENEKMEQTGELDNTKNVTAEVSNVTENSVKSACVKESEVKMHTQHKSDVQRKVTESKLSPLVTRGTGLKTQRDVFWSTEPELRSTVDFRKVLPDLLKFNIFSAEQKSRYGDFKGKFSSLILQAVGERIDQDESVLGPFLLALRPHYPAVVDKIHQRVFCEVHSQRPKPGSLQNENCDTGGEGFQKTRGFPKHQRRYNFDHQGSPYARRQFTVNSSRDPDHMINLHKNYLPHPATSRYFSKDTLKHSAIPNNNTTAPQIKPSLTTLTTPNQHTRLGLKANNTKKLSSTNDARAHSSPKKNAKNKKELPSMKTNDKLVESKKTLNHKTVADHSLQPVIVEPEQFNQPADQADKTVDTKDGETKLPEEDLSKTDQPEANEDQQPSCLDETPTKTLPEVVDTSVKNDQEEKGTTDKSTEPIKRSSHVKRATSFQEHRTGQSATGVDKITPENKIKRSRLLKNYFHEKQDGKPRTRSLSFSSHPEKSQKTKNSPTADEIIQSKLEQLSMGTEASQTDKDDPDAVLTELVKRCVVSARSGWLIRRFPSVSDRRNKLLTLLANLPECDVAEVKENCPITIEFVKRNCRVEKTTKTEKEEESPPKENNDVIMTSATAKPNLESTSPMQNQCEIQGTESKNMLEVEAEVEATTTTTTDLCGAKQLRGANSDLNRDIDCDITLEEARQAEENERERIRVGEIEAFSLGVSPEEKVGPPTESFSNLNCTQQNNITAIDQQSLTEAVQDSTENFPKQQAKELSTGDNLKEIKAANSGEKLKKKSGTFVSHVLFPISKRKNAEIRKKSEVGKLAVPVKVTQSAITEKQKDCPGNFFSEINSEMPPVLSVVPSQKIDLIHGHCMEPIHFDRRSPSPLTTILTNGGNISPPSSKKKGARVSFSQLPPVEIELEPQNSDWDSKSNSHSTNVTSLVTDSVVTLTVKSEPVVQEQTPTKPVIVTKKTKKKPVNHSINEIDQINELLMDILEEIEADNISLNHCLDNLVRDGLMSEDVALSVSPNFVEFQTRSASPTLVDEYQSDVEKERGVEKLLDVLTNLGLEKLQRCRNCVLGRLCQLARYEDFESAQKAAAAASDSSPELSASRKTYEKPEIVNFPVVNSPPRALTTGRVPSTEDSELSATESDDDFYSLRHQIGRQRHDVITNPTIEEEDDDNDFSVETNKRLDQNHNVLGPREIVDVKAAMPTLIDNCVIAPRHAWLILGAGDEHDQKAKLKQFLRLADQAKLQSLYSNPQFSWIKTLMEDDNIVEAVSNPRLSFLKARERFQKPASKLGRSSSLRASDLHGGNAPNFSDVADLVEKHAAAREEQEKRLSPPLDALLKGRGASLRRTQSVNMNTGANLRENRNTDNETDENLSSWCRSKQLSQQITDALSQNGYQGVGDLRGITESEIEQLSGLGWIEKAKLWVAVENLRLDEFYQKTHSGLADIMKILDK</sequence>
<dbReference type="EMBL" id="LR786744">
    <property type="protein sequence ID" value="CAB3262599.1"/>
    <property type="molecule type" value="mRNA"/>
</dbReference>
<accession>A0A6F9DI19</accession>
<feature type="region of interest" description="Disordered" evidence="1">
    <location>
        <begin position="1409"/>
        <end position="1430"/>
    </location>
</feature>